<dbReference type="HOGENOM" id="CLU_3034339_0_0_1"/>
<protein>
    <submittedName>
        <fullName evidence="1">Uncharacterized protein</fullName>
    </submittedName>
</protein>
<dbReference type="EMBL" id="GL379788">
    <property type="protein sequence ID" value="EGT40453.1"/>
    <property type="molecule type" value="Genomic_DNA"/>
</dbReference>
<evidence type="ECO:0000313" key="2">
    <source>
        <dbReference type="Proteomes" id="UP000008068"/>
    </source>
</evidence>
<reference evidence="2" key="1">
    <citation type="submission" date="2011-07" db="EMBL/GenBank/DDBJ databases">
        <authorList>
            <consortium name="Caenorhabditis brenneri Sequencing and Analysis Consortium"/>
            <person name="Wilson R.K."/>
        </authorList>
    </citation>
    <scope>NUCLEOTIDE SEQUENCE [LARGE SCALE GENOMIC DNA]</scope>
    <source>
        <strain evidence="2">PB2801</strain>
    </source>
</reference>
<organism evidence="2">
    <name type="scientific">Caenorhabditis brenneri</name>
    <name type="common">Nematode worm</name>
    <dbReference type="NCBI Taxonomy" id="135651"/>
    <lineage>
        <taxon>Eukaryota</taxon>
        <taxon>Metazoa</taxon>
        <taxon>Ecdysozoa</taxon>
        <taxon>Nematoda</taxon>
        <taxon>Chromadorea</taxon>
        <taxon>Rhabditida</taxon>
        <taxon>Rhabditina</taxon>
        <taxon>Rhabditomorpha</taxon>
        <taxon>Rhabditoidea</taxon>
        <taxon>Rhabditidae</taxon>
        <taxon>Peloderinae</taxon>
        <taxon>Caenorhabditis</taxon>
    </lineage>
</organism>
<dbReference type="AlphaFoldDB" id="G0MB59"/>
<name>G0MB59_CAEBE</name>
<sequence>MSYVQLLAAKKNSGFERLKKTVRASRTIPKQFLIITVILIFDPYQIRRIKVENIS</sequence>
<proteinExistence type="predicted"/>
<keyword evidence="2" id="KW-1185">Reference proteome</keyword>
<dbReference type="InParanoid" id="G0MB59"/>
<dbReference type="Proteomes" id="UP000008068">
    <property type="component" value="Unassembled WGS sequence"/>
</dbReference>
<gene>
    <name evidence="1" type="ORF">CAEBREN_28105</name>
</gene>
<evidence type="ECO:0000313" key="1">
    <source>
        <dbReference type="EMBL" id="EGT40453.1"/>
    </source>
</evidence>
<accession>G0MB59</accession>